<dbReference type="VEuPathDB" id="VectorBase:HLOH_044851"/>
<dbReference type="AlphaFoldDB" id="A0A9J6GCW3"/>
<comment type="caution">
    <text evidence="1">The sequence shown here is derived from an EMBL/GenBank/DDBJ whole genome shotgun (WGS) entry which is preliminary data.</text>
</comment>
<evidence type="ECO:0008006" key="3">
    <source>
        <dbReference type="Google" id="ProtNLM"/>
    </source>
</evidence>
<keyword evidence="2" id="KW-1185">Reference proteome</keyword>
<protein>
    <recommendedName>
        <fullName evidence="3">CCHC-type domain-containing protein</fullName>
    </recommendedName>
</protein>
<dbReference type="OMA" id="HANDIHK"/>
<sequence length="163" mass="19124">MQLPEFQIVSIEHNIEDEEIVERILGQNNINAGKEDIELMKTWKRKAGKTAVTNTGKQAYEQMKERKHLYVGWTRCPVFDNTFVPMCVKCAKIGHTEIHCPADNAKFHCVRCARRHYYKHCNAAEECCAEEDAYHTMMSFHCPVYLQKRKEIIQRILVQMEHP</sequence>
<reference evidence="1 2" key="1">
    <citation type="journal article" date="2020" name="Cell">
        <title>Large-Scale Comparative Analyses of Tick Genomes Elucidate Their Genetic Diversity and Vector Capacities.</title>
        <authorList>
            <consortium name="Tick Genome and Microbiome Consortium (TIGMIC)"/>
            <person name="Jia N."/>
            <person name="Wang J."/>
            <person name="Shi W."/>
            <person name="Du L."/>
            <person name="Sun Y."/>
            <person name="Zhan W."/>
            <person name="Jiang J.F."/>
            <person name="Wang Q."/>
            <person name="Zhang B."/>
            <person name="Ji P."/>
            <person name="Bell-Sakyi L."/>
            <person name="Cui X.M."/>
            <person name="Yuan T.T."/>
            <person name="Jiang B.G."/>
            <person name="Yang W.F."/>
            <person name="Lam T.T."/>
            <person name="Chang Q.C."/>
            <person name="Ding S.J."/>
            <person name="Wang X.J."/>
            <person name="Zhu J.G."/>
            <person name="Ruan X.D."/>
            <person name="Zhao L."/>
            <person name="Wei J.T."/>
            <person name="Ye R.Z."/>
            <person name="Que T.C."/>
            <person name="Du C.H."/>
            <person name="Zhou Y.H."/>
            <person name="Cheng J.X."/>
            <person name="Dai P.F."/>
            <person name="Guo W.B."/>
            <person name="Han X.H."/>
            <person name="Huang E.J."/>
            <person name="Li L.F."/>
            <person name="Wei W."/>
            <person name="Gao Y.C."/>
            <person name="Liu J.Z."/>
            <person name="Shao H.Z."/>
            <person name="Wang X."/>
            <person name="Wang C.C."/>
            <person name="Yang T.C."/>
            <person name="Huo Q.B."/>
            <person name="Li W."/>
            <person name="Chen H.Y."/>
            <person name="Chen S.E."/>
            <person name="Zhou L.G."/>
            <person name="Ni X.B."/>
            <person name="Tian J.H."/>
            <person name="Sheng Y."/>
            <person name="Liu T."/>
            <person name="Pan Y.S."/>
            <person name="Xia L.Y."/>
            <person name="Li J."/>
            <person name="Zhao F."/>
            <person name="Cao W.C."/>
        </authorList>
    </citation>
    <scope>NUCLEOTIDE SEQUENCE [LARGE SCALE GENOMIC DNA]</scope>
    <source>
        <strain evidence="1">HaeL-2018</strain>
    </source>
</reference>
<dbReference type="OrthoDB" id="6775559at2759"/>
<dbReference type="Proteomes" id="UP000821853">
    <property type="component" value="Chromosome 3"/>
</dbReference>
<organism evidence="1 2">
    <name type="scientific">Haemaphysalis longicornis</name>
    <name type="common">Bush tick</name>
    <dbReference type="NCBI Taxonomy" id="44386"/>
    <lineage>
        <taxon>Eukaryota</taxon>
        <taxon>Metazoa</taxon>
        <taxon>Ecdysozoa</taxon>
        <taxon>Arthropoda</taxon>
        <taxon>Chelicerata</taxon>
        <taxon>Arachnida</taxon>
        <taxon>Acari</taxon>
        <taxon>Parasitiformes</taxon>
        <taxon>Ixodida</taxon>
        <taxon>Ixodoidea</taxon>
        <taxon>Ixodidae</taxon>
        <taxon>Haemaphysalinae</taxon>
        <taxon>Haemaphysalis</taxon>
    </lineage>
</organism>
<evidence type="ECO:0000313" key="1">
    <source>
        <dbReference type="EMBL" id="KAH9372236.1"/>
    </source>
</evidence>
<dbReference type="EMBL" id="JABSTR010000005">
    <property type="protein sequence ID" value="KAH9372236.1"/>
    <property type="molecule type" value="Genomic_DNA"/>
</dbReference>
<proteinExistence type="predicted"/>
<name>A0A9J6GCW3_HAELO</name>
<gene>
    <name evidence="1" type="ORF">HPB48_003443</name>
</gene>
<evidence type="ECO:0000313" key="2">
    <source>
        <dbReference type="Proteomes" id="UP000821853"/>
    </source>
</evidence>
<accession>A0A9J6GCW3</accession>